<keyword evidence="10" id="KW-0472">Membrane</keyword>
<dbReference type="PRINTS" id="PR00368">
    <property type="entry name" value="FADPNR"/>
</dbReference>
<evidence type="ECO:0000256" key="9">
    <source>
        <dbReference type="ARBA" id="ARBA00049010"/>
    </source>
</evidence>
<dbReference type="Pfam" id="PF22366">
    <property type="entry name" value="NDH2_C"/>
    <property type="match status" value="1"/>
</dbReference>
<feature type="domain" description="External alternative NADH-ubiquinone oxidoreductase-like C-terminal" evidence="12">
    <location>
        <begin position="496"/>
        <end position="561"/>
    </location>
</feature>
<dbReference type="InterPro" id="IPR054585">
    <property type="entry name" value="NDH2-like_C"/>
</dbReference>
<dbReference type="InterPro" id="IPR036188">
    <property type="entry name" value="FAD/NAD-bd_sf"/>
</dbReference>
<evidence type="ECO:0000256" key="2">
    <source>
        <dbReference type="ARBA" id="ARBA00012637"/>
    </source>
</evidence>
<dbReference type="OMA" id="RGIFQYR"/>
<accession>J7S3X4</accession>
<dbReference type="GO" id="GO:0005739">
    <property type="term" value="C:mitochondrion"/>
    <property type="evidence" value="ECO:0007669"/>
    <property type="project" value="UniProtKB-ARBA"/>
</dbReference>
<evidence type="ECO:0000256" key="5">
    <source>
        <dbReference type="ARBA" id="ARBA00022946"/>
    </source>
</evidence>
<keyword evidence="3" id="KW-0285">Flavoprotein</keyword>
<dbReference type="InterPro" id="IPR045024">
    <property type="entry name" value="NDH-2"/>
</dbReference>
<keyword evidence="10" id="KW-0812">Transmembrane</keyword>
<evidence type="ECO:0000256" key="6">
    <source>
        <dbReference type="ARBA" id="ARBA00023002"/>
    </source>
</evidence>
<comment type="catalytic activity">
    <reaction evidence="9">
        <text>a ubiquinone + NADH + H(+) = a ubiquinol + NAD(+)</text>
        <dbReference type="Rhea" id="RHEA:23152"/>
        <dbReference type="Rhea" id="RHEA-COMP:9565"/>
        <dbReference type="Rhea" id="RHEA-COMP:9566"/>
        <dbReference type="ChEBI" id="CHEBI:15378"/>
        <dbReference type="ChEBI" id="CHEBI:16389"/>
        <dbReference type="ChEBI" id="CHEBI:17976"/>
        <dbReference type="ChEBI" id="CHEBI:57540"/>
        <dbReference type="ChEBI" id="CHEBI:57945"/>
    </reaction>
</comment>
<evidence type="ECO:0000256" key="8">
    <source>
        <dbReference type="ARBA" id="ARBA00047599"/>
    </source>
</evidence>
<dbReference type="PANTHER" id="PTHR43706:SF47">
    <property type="entry name" value="EXTERNAL NADH-UBIQUINONE OXIDOREDUCTASE 1, MITOCHONDRIAL-RELATED"/>
    <property type="match status" value="1"/>
</dbReference>
<feature type="domain" description="FAD/NAD(P)-binding" evidence="11">
    <location>
        <begin position="100"/>
        <end position="444"/>
    </location>
</feature>
<organism evidence="13 14">
    <name type="scientific">Huiozyma naganishii (strain ATCC MYA-139 / BCRC 22969 / CBS 8797 / KCTC 17520 / NBRC 10181 / NCYC 3082 / Yp74L-3)</name>
    <name type="common">Yeast</name>
    <name type="synonym">Kazachstania naganishii</name>
    <dbReference type="NCBI Taxonomy" id="1071383"/>
    <lineage>
        <taxon>Eukaryota</taxon>
        <taxon>Fungi</taxon>
        <taxon>Dikarya</taxon>
        <taxon>Ascomycota</taxon>
        <taxon>Saccharomycotina</taxon>
        <taxon>Saccharomycetes</taxon>
        <taxon>Saccharomycetales</taxon>
        <taxon>Saccharomycetaceae</taxon>
        <taxon>Huiozyma</taxon>
    </lineage>
</organism>
<evidence type="ECO:0000256" key="10">
    <source>
        <dbReference type="SAM" id="Phobius"/>
    </source>
</evidence>
<evidence type="ECO:0000256" key="7">
    <source>
        <dbReference type="ARBA" id="ARBA00023027"/>
    </source>
</evidence>
<feature type="transmembrane region" description="Helical" evidence="10">
    <location>
        <begin position="58"/>
        <end position="77"/>
    </location>
</feature>
<reference evidence="13 14" key="1">
    <citation type="journal article" date="2011" name="Proc. Natl. Acad. Sci. U.S.A.">
        <title>Evolutionary erosion of yeast sex chromosomes by mating-type switching accidents.</title>
        <authorList>
            <person name="Gordon J.L."/>
            <person name="Armisen D."/>
            <person name="Proux-Wera E."/>
            <person name="Oheigeartaigh S.S."/>
            <person name="Byrne K.P."/>
            <person name="Wolfe K.H."/>
        </authorList>
    </citation>
    <scope>NUCLEOTIDE SEQUENCE [LARGE SCALE GENOMIC DNA]</scope>
    <source>
        <strain evidence="14">ATCC MYA-139 / BCRC 22969 / CBS 8797 / CCRC 22969 / KCTC 17520 / NBRC 10181 / NCYC 3082</strain>
    </source>
</reference>
<keyword evidence="14" id="KW-1185">Reference proteome</keyword>
<dbReference type="Gene3D" id="3.50.50.100">
    <property type="match status" value="1"/>
</dbReference>
<gene>
    <name evidence="13" type="primary">KNAG0A05830</name>
    <name evidence="13" type="ordered locus">KNAG_0A05830</name>
</gene>
<dbReference type="eggNOG" id="KOG2495">
    <property type="taxonomic scope" value="Eukaryota"/>
</dbReference>
<sequence>MWKTPSCKLSTHLGVRVCERQFSVFSFVKQRSNLPEIKPETKVTKMPSRFGKYTRTGFRYALYATLGATVFFSYSLYRELHPSKRIPQTPTFPNGQPKKTLVVLGTGWGAVSLLQSLDTTMYNVVVISPRNYFLFTPLLTSTPMGTVNLKSIVEPIRAILGRSKGDVKFYEAQAIDVDPAQKKILVRSAVGDKNNNGNESISGDLKLPDHGVKNISYDYLVVSVGAESTTFNIPGVQENAYFMKEVTDAERVRARILDNIEKASFLPVGDTRRKQLLNFLVVGGGPTGVEFAAELQDFVKQDLKKWLPELSKEVKISLVEALPSILNMFDQSLIDYTQTLLKHENIDLKLNTMVKKVTKNSIVASNEGKEVEIPYGLLVWSTGNKPRVLTQKIMSKLEEQTDRRGLLINDNLQLLGAEDSIYALGDCTFHPGFVPTAQVAYQEGRYLAKTLEALFKVEQIKWELDNNQELPTKKIVRLQKELSKHESSIVAFQYSHMGTLAYIGSEKAIADLNIAGSQYKLSGGPLLYWFWKSVYLTMCISLRNRVMVTADWINAYIFGRDSSV</sequence>
<dbReference type="EMBL" id="HE978314">
    <property type="protein sequence ID" value="CCK68246.1"/>
    <property type="molecule type" value="Genomic_DNA"/>
</dbReference>
<keyword evidence="10" id="KW-1133">Transmembrane helix</keyword>
<evidence type="ECO:0000313" key="14">
    <source>
        <dbReference type="Proteomes" id="UP000006310"/>
    </source>
</evidence>
<proteinExistence type="inferred from homology"/>
<evidence type="ECO:0000259" key="11">
    <source>
        <dbReference type="Pfam" id="PF07992"/>
    </source>
</evidence>
<keyword evidence="7" id="KW-0520">NAD</keyword>
<keyword evidence="4" id="KW-0274">FAD</keyword>
<dbReference type="OrthoDB" id="3244603at2759"/>
<dbReference type="KEGG" id="kng:KNAG_0A05830"/>
<dbReference type="EC" id="1.6.5.9" evidence="2"/>
<dbReference type="Proteomes" id="UP000006310">
    <property type="component" value="Chromosome 1"/>
</dbReference>
<dbReference type="GO" id="GO:0050136">
    <property type="term" value="F:NADH dehydrogenase (quinone) (non-electrogenic) activity"/>
    <property type="evidence" value="ECO:0007669"/>
    <property type="project" value="UniProtKB-EC"/>
</dbReference>
<evidence type="ECO:0000256" key="4">
    <source>
        <dbReference type="ARBA" id="ARBA00022827"/>
    </source>
</evidence>
<evidence type="ECO:0000313" key="13">
    <source>
        <dbReference type="EMBL" id="CCK68246.1"/>
    </source>
</evidence>
<dbReference type="Pfam" id="PF07992">
    <property type="entry name" value="Pyr_redox_2"/>
    <property type="match status" value="1"/>
</dbReference>
<dbReference type="AlphaFoldDB" id="J7S3X4"/>
<dbReference type="GeneID" id="34523881"/>
<evidence type="ECO:0000256" key="1">
    <source>
        <dbReference type="ARBA" id="ARBA00005272"/>
    </source>
</evidence>
<comment type="similarity">
    <text evidence="1">Belongs to the NADH dehydrogenase family.</text>
</comment>
<keyword evidence="5" id="KW-0809">Transit peptide</keyword>
<name>J7S3X4_HUIN7</name>
<protein>
    <recommendedName>
        <fullName evidence="2">NADH:ubiquinone reductase (non-electrogenic)</fullName>
        <ecNumber evidence="2">1.6.5.9</ecNumber>
    </recommendedName>
</protein>
<dbReference type="RefSeq" id="XP_022462492.1">
    <property type="nucleotide sequence ID" value="XM_022610174.1"/>
</dbReference>
<dbReference type="PANTHER" id="PTHR43706">
    <property type="entry name" value="NADH DEHYDROGENASE"/>
    <property type="match status" value="1"/>
</dbReference>
<reference evidence="14" key="2">
    <citation type="submission" date="2012-08" db="EMBL/GenBank/DDBJ databases">
        <title>Genome sequence of Kazachstania naganishii.</title>
        <authorList>
            <person name="Gordon J.L."/>
            <person name="Armisen D."/>
            <person name="Proux-Wera E."/>
            <person name="OhEigeartaigh S.S."/>
            <person name="Byrne K.P."/>
            <person name="Wolfe K.H."/>
        </authorList>
    </citation>
    <scope>NUCLEOTIDE SEQUENCE [LARGE SCALE GENOMIC DNA]</scope>
    <source>
        <strain evidence="14">ATCC MYA-139 / BCRC 22969 / CBS 8797 / CCRC 22969 / KCTC 17520 / NBRC 10181 / NCYC 3082</strain>
    </source>
</reference>
<dbReference type="InterPro" id="IPR023753">
    <property type="entry name" value="FAD/NAD-binding_dom"/>
</dbReference>
<keyword evidence="6" id="KW-0560">Oxidoreductase</keyword>
<comment type="catalytic activity">
    <reaction evidence="8">
        <text>a quinone + NADH + H(+) = a quinol + NAD(+)</text>
        <dbReference type="Rhea" id="RHEA:46160"/>
        <dbReference type="ChEBI" id="CHEBI:15378"/>
        <dbReference type="ChEBI" id="CHEBI:24646"/>
        <dbReference type="ChEBI" id="CHEBI:57540"/>
        <dbReference type="ChEBI" id="CHEBI:57945"/>
        <dbReference type="ChEBI" id="CHEBI:132124"/>
        <dbReference type="EC" id="1.6.5.9"/>
    </reaction>
</comment>
<dbReference type="SUPFAM" id="SSF51905">
    <property type="entry name" value="FAD/NAD(P)-binding domain"/>
    <property type="match status" value="2"/>
</dbReference>
<evidence type="ECO:0000256" key="3">
    <source>
        <dbReference type="ARBA" id="ARBA00022630"/>
    </source>
</evidence>
<dbReference type="STRING" id="1071383.J7S3X4"/>
<dbReference type="HOGENOM" id="CLU_021377_1_0_1"/>
<evidence type="ECO:0000259" key="12">
    <source>
        <dbReference type="Pfam" id="PF22366"/>
    </source>
</evidence>